<evidence type="ECO:0000256" key="1">
    <source>
        <dbReference type="SAM" id="MobiDB-lite"/>
    </source>
</evidence>
<dbReference type="AlphaFoldDB" id="A0A2K1JLW6"/>
<evidence type="ECO:0000313" key="2">
    <source>
        <dbReference type="EMBL" id="PNR42534.1"/>
    </source>
</evidence>
<dbReference type="EnsemblPlants" id="Pp3c13_14520V3.3">
    <property type="protein sequence ID" value="Pp3c13_14520V3.3"/>
    <property type="gene ID" value="Pp3c13_14520"/>
</dbReference>
<feature type="region of interest" description="Disordered" evidence="1">
    <location>
        <begin position="92"/>
        <end position="113"/>
    </location>
</feature>
<sequence>MQPGDASHRVHRFSHAEGSGWVSGCCANATRPRDELHFRPLRRSVSISSIAHELRACQGGRDSAGGTSRSDYWHSLAAACLVSLTLESELDEPKDAGANQYDSKDSRPKVPPPIYRAIVRGY</sequence>
<evidence type="ECO:0000313" key="4">
    <source>
        <dbReference type="Proteomes" id="UP000006727"/>
    </source>
</evidence>
<protein>
    <submittedName>
        <fullName evidence="2 3">Uncharacterized protein</fullName>
    </submittedName>
</protein>
<name>A0A2K1JLW6_PHYPA</name>
<dbReference type="Gramene" id="Pp3c13_14520V3.1">
    <property type="protein sequence ID" value="Pp3c13_14520V3.1"/>
    <property type="gene ID" value="Pp3c13_14520"/>
</dbReference>
<dbReference type="Proteomes" id="UP000006727">
    <property type="component" value="Chromosome 13"/>
</dbReference>
<dbReference type="EnsemblPlants" id="Pp3c13_14520V3.1">
    <property type="protein sequence ID" value="Pp3c13_14520V3.1"/>
    <property type="gene ID" value="Pp3c13_14520"/>
</dbReference>
<dbReference type="Gramene" id="Pp3c13_14520V3.3">
    <property type="protein sequence ID" value="Pp3c13_14520V3.3"/>
    <property type="gene ID" value="Pp3c13_14520"/>
</dbReference>
<reference evidence="3" key="3">
    <citation type="submission" date="2020-12" db="UniProtKB">
        <authorList>
            <consortium name="EnsemblPlants"/>
        </authorList>
    </citation>
    <scope>IDENTIFICATION</scope>
</reference>
<gene>
    <name evidence="2" type="ORF">PHYPA_017364</name>
</gene>
<accession>A0A2K1JLW6</accession>
<keyword evidence="4" id="KW-1185">Reference proteome</keyword>
<proteinExistence type="predicted"/>
<organism evidence="2">
    <name type="scientific">Physcomitrium patens</name>
    <name type="common">Spreading-leaved earth moss</name>
    <name type="synonym">Physcomitrella patens</name>
    <dbReference type="NCBI Taxonomy" id="3218"/>
    <lineage>
        <taxon>Eukaryota</taxon>
        <taxon>Viridiplantae</taxon>
        <taxon>Streptophyta</taxon>
        <taxon>Embryophyta</taxon>
        <taxon>Bryophyta</taxon>
        <taxon>Bryophytina</taxon>
        <taxon>Bryopsida</taxon>
        <taxon>Funariidae</taxon>
        <taxon>Funariales</taxon>
        <taxon>Funariaceae</taxon>
        <taxon>Physcomitrium</taxon>
    </lineage>
</organism>
<reference evidence="2 4" key="2">
    <citation type="journal article" date="2018" name="Plant J.">
        <title>The Physcomitrella patens chromosome-scale assembly reveals moss genome structure and evolution.</title>
        <authorList>
            <person name="Lang D."/>
            <person name="Ullrich K.K."/>
            <person name="Murat F."/>
            <person name="Fuchs J."/>
            <person name="Jenkins J."/>
            <person name="Haas F.B."/>
            <person name="Piednoel M."/>
            <person name="Gundlach H."/>
            <person name="Van Bel M."/>
            <person name="Meyberg R."/>
            <person name="Vives C."/>
            <person name="Morata J."/>
            <person name="Symeonidi A."/>
            <person name="Hiss M."/>
            <person name="Muchero W."/>
            <person name="Kamisugi Y."/>
            <person name="Saleh O."/>
            <person name="Blanc G."/>
            <person name="Decker E.L."/>
            <person name="van Gessel N."/>
            <person name="Grimwood J."/>
            <person name="Hayes R.D."/>
            <person name="Graham S.W."/>
            <person name="Gunter L.E."/>
            <person name="McDaniel S.F."/>
            <person name="Hoernstein S.N.W."/>
            <person name="Larsson A."/>
            <person name="Li F.W."/>
            <person name="Perroud P.F."/>
            <person name="Phillips J."/>
            <person name="Ranjan P."/>
            <person name="Rokshar D.S."/>
            <person name="Rothfels C.J."/>
            <person name="Schneider L."/>
            <person name="Shu S."/>
            <person name="Stevenson D.W."/>
            <person name="Thummler F."/>
            <person name="Tillich M."/>
            <person name="Villarreal Aguilar J.C."/>
            <person name="Widiez T."/>
            <person name="Wong G.K."/>
            <person name="Wymore A."/>
            <person name="Zhang Y."/>
            <person name="Zimmer A.D."/>
            <person name="Quatrano R.S."/>
            <person name="Mayer K.F.X."/>
            <person name="Goodstein D."/>
            <person name="Casacuberta J.M."/>
            <person name="Vandepoele K."/>
            <person name="Reski R."/>
            <person name="Cuming A.C."/>
            <person name="Tuskan G.A."/>
            <person name="Maumus F."/>
            <person name="Salse J."/>
            <person name="Schmutz J."/>
            <person name="Rensing S.A."/>
        </authorList>
    </citation>
    <scope>NUCLEOTIDE SEQUENCE [LARGE SCALE GENOMIC DNA]</scope>
    <source>
        <strain evidence="3 4">cv. Gransden 2004</strain>
    </source>
</reference>
<dbReference type="InParanoid" id="A0A2K1JLW6"/>
<dbReference type="EMBL" id="ABEU02000013">
    <property type="protein sequence ID" value="PNR42534.1"/>
    <property type="molecule type" value="Genomic_DNA"/>
</dbReference>
<dbReference type="PaxDb" id="3218-PP1S158_49V6.1"/>
<reference evidence="2 4" key="1">
    <citation type="journal article" date="2008" name="Science">
        <title>The Physcomitrella genome reveals evolutionary insights into the conquest of land by plants.</title>
        <authorList>
            <person name="Rensing S."/>
            <person name="Lang D."/>
            <person name="Zimmer A."/>
            <person name="Terry A."/>
            <person name="Salamov A."/>
            <person name="Shapiro H."/>
            <person name="Nishiyama T."/>
            <person name="Perroud P.-F."/>
            <person name="Lindquist E."/>
            <person name="Kamisugi Y."/>
            <person name="Tanahashi T."/>
            <person name="Sakakibara K."/>
            <person name="Fujita T."/>
            <person name="Oishi K."/>
            <person name="Shin-I T."/>
            <person name="Kuroki Y."/>
            <person name="Toyoda A."/>
            <person name="Suzuki Y."/>
            <person name="Hashimoto A."/>
            <person name="Yamaguchi K."/>
            <person name="Sugano A."/>
            <person name="Kohara Y."/>
            <person name="Fujiyama A."/>
            <person name="Anterola A."/>
            <person name="Aoki S."/>
            <person name="Ashton N."/>
            <person name="Barbazuk W.B."/>
            <person name="Barker E."/>
            <person name="Bennetzen J."/>
            <person name="Bezanilla M."/>
            <person name="Blankenship R."/>
            <person name="Cho S.H."/>
            <person name="Dutcher S."/>
            <person name="Estelle M."/>
            <person name="Fawcett J.A."/>
            <person name="Gundlach H."/>
            <person name="Hanada K."/>
            <person name="Heyl A."/>
            <person name="Hicks K.A."/>
            <person name="Hugh J."/>
            <person name="Lohr M."/>
            <person name="Mayer K."/>
            <person name="Melkozernov A."/>
            <person name="Murata T."/>
            <person name="Nelson D."/>
            <person name="Pils B."/>
            <person name="Prigge M."/>
            <person name="Reiss B."/>
            <person name="Renner T."/>
            <person name="Rombauts S."/>
            <person name="Rushton P."/>
            <person name="Sanderfoot A."/>
            <person name="Schween G."/>
            <person name="Shiu S.-H."/>
            <person name="Stueber K."/>
            <person name="Theodoulou F.L."/>
            <person name="Tu H."/>
            <person name="Van de Peer Y."/>
            <person name="Verrier P.J."/>
            <person name="Waters E."/>
            <person name="Wood A."/>
            <person name="Yang L."/>
            <person name="Cove D."/>
            <person name="Cuming A."/>
            <person name="Hasebe M."/>
            <person name="Lucas S."/>
            <person name="Mishler D.B."/>
            <person name="Reski R."/>
            <person name="Grigoriev I."/>
            <person name="Quatrano R.S."/>
            <person name="Boore J.L."/>
        </authorList>
    </citation>
    <scope>NUCLEOTIDE SEQUENCE [LARGE SCALE GENOMIC DNA]</scope>
    <source>
        <strain evidence="3 4">cv. Gransden 2004</strain>
    </source>
</reference>
<evidence type="ECO:0000313" key="3">
    <source>
        <dbReference type="EnsemblPlants" id="Pp3c13_14520V3.1"/>
    </source>
</evidence>